<dbReference type="InterPro" id="IPR003772">
    <property type="entry name" value="YceD"/>
</dbReference>
<sequence length="183" mass="21147">MKDLKEFTIPFVGLKLGEHHFNFKITKTFFEHFEYEEFNDVAINLDVLLNKKTTLLEFTLTFSGYVNVACDISNEHYNQDVSGTYHFIVKFGDEFNDENEELLIIPHGSYEVNIQQYVYETIVLSIPTKKIHPGIEDGTLKSDILDKLEELSLTKSETDTGKAKEGDKTDPRWDSLKKLLTDK</sequence>
<dbReference type="EMBL" id="LRXL01000026">
    <property type="protein sequence ID" value="OAB80276.1"/>
    <property type="molecule type" value="Genomic_DNA"/>
</dbReference>
<gene>
    <name evidence="1" type="ORF">ULVI_05945</name>
</gene>
<comment type="caution">
    <text evidence="1">The sequence shown here is derived from an EMBL/GenBank/DDBJ whole genome shotgun (WGS) entry which is preliminary data.</text>
</comment>
<dbReference type="Pfam" id="PF02620">
    <property type="entry name" value="YceD"/>
    <property type="match status" value="1"/>
</dbReference>
<dbReference type="Proteomes" id="UP000077013">
    <property type="component" value="Unassembled WGS sequence"/>
</dbReference>
<dbReference type="OrthoDB" id="1524821at2"/>
<dbReference type="GO" id="GO:0003677">
    <property type="term" value="F:DNA binding"/>
    <property type="evidence" value="ECO:0007669"/>
    <property type="project" value="UniProtKB-KW"/>
</dbReference>
<accession>A0A167J2S1</accession>
<dbReference type="AlphaFoldDB" id="A0A167J2S1"/>
<reference evidence="1 2" key="1">
    <citation type="submission" date="2016-02" db="EMBL/GenBank/DDBJ databases">
        <title>Ulvibacter sp. LPB0005, isolated from Thais luteostoma.</title>
        <authorList>
            <person name="Shin S.-K."/>
            <person name="Yi H."/>
        </authorList>
    </citation>
    <scope>NUCLEOTIDE SEQUENCE [LARGE SCALE GENOMIC DNA]</scope>
    <source>
        <strain evidence="1 2">LPB0005</strain>
    </source>
</reference>
<dbReference type="RefSeq" id="WP_068590688.1">
    <property type="nucleotide sequence ID" value="NZ_LRXL01000026.1"/>
</dbReference>
<dbReference type="STRING" id="1763537.ULVI_05945"/>
<evidence type="ECO:0000313" key="1">
    <source>
        <dbReference type="EMBL" id="OAB80276.1"/>
    </source>
</evidence>
<name>A0A167J2S1_9FLAO</name>
<organism evidence="1 2">
    <name type="scientific">Cochleicola gelatinilyticus</name>
    <dbReference type="NCBI Taxonomy" id="1763537"/>
    <lineage>
        <taxon>Bacteria</taxon>
        <taxon>Pseudomonadati</taxon>
        <taxon>Bacteroidota</taxon>
        <taxon>Flavobacteriia</taxon>
        <taxon>Flavobacteriales</taxon>
        <taxon>Flavobacteriaceae</taxon>
        <taxon>Cochleicola</taxon>
    </lineage>
</organism>
<keyword evidence="1" id="KW-0238">DNA-binding</keyword>
<evidence type="ECO:0000313" key="2">
    <source>
        <dbReference type="Proteomes" id="UP000077013"/>
    </source>
</evidence>
<proteinExistence type="predicted"/>
<keyword evidence="2" id="KW-1185">Reference proteome</keyword>
<protein>
    <submittedName>
        <fullName evidence="1">DNA-binding protein</fullName>
    </submittedName>
</protein>